<dbReference type="Proteomes" id="UP000799118">
    <property type="component" value="Unassembled WGS sequence"/>
</dbReference>
<name>A0A6A4GZW2_9AGAR</name>
<dbReference type="AlphaFoldDB" id="A0A6A4GZW2"/>
<gene>
    <name evidence="1" type="ORF">BT96DRAFT_945713</name>
</gene>
<organism evidence="1 2">
    <name type="scientific">Gymnopus androsaceus JB14</name>
    <dbReference type="NCBI Taxonomy" id="1447944"/>
    <lineage>
        <taxon>Eukaryota</taxon>
        <taxon>Fungi</taxon>
        <taxon>Dikarya</taxon>
        <taxon>Basidiomycota</taxon>
        <taxon>Agaricomycotina</taxon>
        <taxon>Agaricomycetes</taxon>
        <taxon>Agaricomycetidae</taxon>
        <taxon>Agaricales</taxon>
        <taxon>Marasmiineae</taxon>
        <taxon>Omphalotaceae</taxon>
        <taxon>Gymnopus</taxon>
    </lineage>
</organism>
<evidence type="ECO:0000313" key="1">
    <source>
        <dbReference type="EMBL" id="KAE9391013.1"/>
    </source>
</evidence>
<dbReference type="EMBL" id="ML769639">
    <property type="protein sequence ID" value="KAE9391013.1"/>
    <property type="molecule type" value="Genomic_DNA"/>
</dbReference>
<protein>
    <submittedName>
        <fullName evidence="1">Uncharacterized protein</fullName>
    </submittedName>
</protein>
<dbReference type="OrthoDB" id="21502at2759"/>
<keyword evidence="2" id="KW-1185">Reference proteome</keyword>
<reference evidence="1" key="1">
    <citation type="journal article" date="2019" name="Environ. Microbiol.">
        <title>Fungal ecological strategies reflected in gene transcription - a case study of two litter decomposers.</title>
        <authorList>
            <person name="Barbi F."/>
            <person name="Kohler A."/>
            <person name="Barry K."/>
            <person name="Baskaran P."/>
            <person name="Daum C."/>
            <person name="Fauchery L."/>
            <person name="Ihrmark K."/>
            <person name="Kuo A."/>
            <person name="LaButti K."/>
            <person name="Lipzen A."/>
            <person name="Morin E."/>
            <person name="Grigoriev I.V."/>
            <person name="Henrissat B."/>
            <person name="Lindahl B."/>
            <person name="Martin F."/>
        </authorList>
    </citation>
    <scope>NUCLEOTIDE SEQUENCE</scope>
    <source>
        <strain evidence="1">JB14</strain>
    </source>
</reference>
<sequence>MTAGYIVETPSFDLAVSVYAAALRVIGKWTLLAGRVEVTTNQRDSRANSSQSSIHYVKTYTFIELRNGGTMFDFRKMDDQMWDALEEELASLRNGKSPDAANKVGRRYY</sequence>
<accession>A0A6A4GZW2</accession>
<evidence type="ECO:0000313" key="2">
    <source>
        <dbReference type="Proteomes" id="UP000799118"/>
    </source>
</evidence>
<proteinExistence type="predicted"/>